<name>A0A3E0U660_9GAMM</name>
<comment type="caution">
    <text evidence="1">The sequence shown here is derived from an EMBL/GenBank/DDBJ whole genome shotgun (WGS) entry which is preliminary data.</text>
</comment>
<evidence type="ECO:0000313" key="1">
    <source>
        <dbReference type="EMBL" id="REL31645.1"/>
    </source>
</evidence>
<protein>
    <submittedName>
        <fullName evidence="1">Uncharacterized protein</fullName>
    </submittedName>
</protein>
<gene>
    <name evidence="1" type="ORF">DXX94_13460</name>
</gene>
<dbReference type="Proteomes" id="UP000256899">
    <property type="component" value="Unassembled WGS sequence"/>
</dbReference>
<dbReference type="AlphaFoldDB" id="A0A3E0U660"/>
<evidence type="ECO:0000313" key="2">
    <source>
        <dbReference type="Proteomes" id="UP000256899"/>
    </source>
</evidence>
<accession>A0A3E0U660</accession>
<proteinExistence type="predicted"/>
<sequence>MAKEVSLKPGLYEGISEHEFVLLQLNENGNHKIFKMNIPSAFQHGKQRDFSEQNIHCDQLRCLITFDSEGTDYIDYLSLAPEYEDSSNVMVFEQTKSRAGEPMVSQAYQLSYQKNRSTIREYWSKYRETLDKLLALPEQGIYGLWVGTIRKDDKVELLSLAVYPDQPSTLTKFFLGMGITNETSFEPQQLVKENGAYRIQASHPSFANQLLLVPMSENTLNGYAFHTAKTHSWIDGSFQLYRVKEEKR</sequence>
<keyword evidence="2" id="KW-1185">Reference proteome</keyword>
<organism evidence="1 2">
    <name type="scientific">Thalassotalea euphylliae</name>
    <dbReference type="NCBI Taxonomy" id="1655234"/>
    <lineage>
        <taxon>Bacteria</taxon>
        <taxon>Pseudomonadati</taxon>
        <taxon>Pseudomonadota</taxon>
        <taxon>Gammaproteobacteria</taxon>
        <taxon>Alteromonadales</taxon>
        <taxon>Colwelliaceae</taxon>
        <taxon>Thalassotalea</taxon>
    </lineage>
</organism>
<dbReference type="EMBL" id="QUOT01000001">
    <property type="protein sequence ID" value="REL31645.1"/>
    <property type="molecule type" value="Genomic_DNA"/>
</dbReference>
<reference evidence="2" key="1">
    <citation type="submission" date="2018-08" db="EMBL/GenBank/DDBJ databases">
        <title>Thalassotalea euphylliae genome.</title>
        <authorList>
            <person name="Summers S."/>
            <person name="Rice S.A."/>
            <person name="Freckelton M.L."/>
            <person name="Nedved B.T."/>
            <person name="Hadfield M.G."/>
        </authorList>
    </citation>
    <scope>NUCLEOTIDE SEQUENCE [LARGE SCALE GENOMIC DNA]</scope>
    <source>
        <strain evidence="2">H3</strain>
    </source>
</reference>